<proteinExistence type="predicted"/>
<gene>
    <name evidence="2" type="ORF">SDC9_35498</name>
</gene>
<dbReference type="Gene3D" id="3.20.20.140">
    <property type="entry name" value="Metal-dependent hydrolases"/>
    <property type="match status" value="1"/>
</dbReference>
<dbReference type="SUPFAM" id="SSF89550">
    <property type="entry name" value="PHP domain-like"/>
    <property type="match status" value="1"/>
</dbReference>
<accession>A0A644VFJ7</accession>
<sequence length="371" mass="41735">MKKILPFAILLAVLTAQSGYSQNTPQKTSLNVNKVYYPSYGVMERSRPSFPKIGEYEVMLCDFHTHTIFSDGLVWPDIRVSEAWTEGLDAIAITDHIEYRPYRKYTNNDHNTSYEIAKVAADKVGLILIKGSEITRTQSTMGHFNALFLKDSNPLDVKDPKEALRAAKAQGAYIIWNHPGWAVDSTYIRDFQREVLEEGLIDGIEVFNNTEFYPRSMKWALDKNLAMIAASDAHGSIEKGQMERLGIMRPLTIVFAKERSIEGIREGLQSGRTLALFHNIIAAKRGLAVEFVNSCLTISKSGTTGKNSDYLIHNKSDMPFHVKFGKREIWIGKSSSVNISAPANDSVIKMIFLNIFVSENELLAHDLQILK</sequence>
<dbReference type="InterPro" id="IPR003141">
    <property type="entry name" value="Pol/His_phosphatase_N"/>
</dbReference>
<feature type="domain" description="Polymerase/histidinol phosphatase N-terminal" evidence="1">
    <location>
        <begin position="61"/>
        <end position="138"/>
    </location>
</feature>
<dbReference type="EMBL" id="VSSQ01000280">
    <property type="protein sequence ID" value="MPL89462.1"/>
    <property type="molecule type" value="Genomic_DNA"/>
</dbReference>
<protein>
    <recommendedName>
        <fullName evidence="1">Polymerase/histidinol phosphatase N-terminal domain-containing protein</fullName>
    </recommendedName>
</protein>
<dbReference type="PANTHER" id="PTHR42924">
    <property type="entry name" value="EXONUCLEASE"/>
    <property type="match status" value="1"/>
</dbReference>
<dbReference type="GO" id="GO:0035312">
    <property type="term" value="F:5'-3' DNA exonuclease activity"/>
    <property type="evidence" value="ECO:0007669"/>
    <property type="project" value="TreeGrafter"/>
</dbReference>
<reference evidence="2" key="1">
    <citation type="submission" date="2019-08" db="EMBL/GenBank/DDBJ databases">
        <authorList>
            <person name="Kucharzyk K."/>
            <person name="Murdoch R.W."/>
            <person name="Higgins S."/>
            <person name="Loffler F."/>
        </authorList>
    </citation>
    <scope>NUCLEOTIDE SEQUENCE</scope>
</reference>
<comment type="caution">
    <text evidence="2">The sequence shown here is derived from an EMBL/GenBank/DDBJ whole genome shotgun (WGS) entry which is preliminary data.</text>
</comment>
<dbReference type="InterPro" id="IPR052018">
    <property type="entry name" value="PHP_domain"/>
</dbReference>
<dbReference type="InterPro" id="IPR016195">
    <property type="entry name" value="Pol/histidinol_Pase-like"/>
</dbReference>
<dbReference type="AlphaFoldDB" id="A0A644VFJ7"/>
<name>A0A644VFJ7_9ZZZZ</name>
<dbReference type="GO" id="GO:0004534">
    <property type="term" value="F:5'-3' RNA exonuclease activity"/>
    <property type="evidence" value="ECO:0007669"/>
    <property type="project" value="TreeGrafter"/>
</dbReference>
<organism evidence="2">
    <name type="scientific">bioreactor metagenome</name>
    <dbReference type="NCBI Taxonomy" id="1076179"/>
    <lineage>
        <taxon>unclassified sequences</taxon>
        <taxon>metagenomes</taxon>
        <taxon>ecological metagenomes</taxon>
    </lineage>
</organism>
<evidence type="ECO:0000313" key="2">
    <source>
        <dbReference type="EMBL" id="MPL89462.1"/>
    </source>
</evidence>
<dbReference type="PANTHER" id="PTHR42924:SF3">
    <property type="entry name" value="POLYMERASE_HISTIDINOL PHOSPHATASE N-TERMINAL DOMAIN-CONTAINING PROTEIN"/>
    <property type="match status" value="1"/>
</dbReference>
<dbReference type="SMART" id="SM00481">
    <property type="entry name" value="POLIIIAc"/>
    <property type="match status" value="1"/>
</dbReference>
<evidence type="ECO:0000259" key="1">
    <source>
        <dbReference type="SMART" id="SM00481"/>
    </source>
</evidence>